<keyword evidence="1" id="KW-1133">Transmembrane helix</keyword>
<keyword evidence="1" id="KW-0472">Membrane</keyword>
<dbReference type="Proteomes" id="UP000444174">
    <property type="component" value="Unassembled WGS sequence"/>
</dbReference>
<evidence type="ECO:0000313" key="2">
    <source>
        <dbReference type="EMBL" id="MQQ10417.1"/>
    </source>
</evidence>
<keyword evidence="1" id="KW-0812">Transmembrane</keyword>
<organism evidence="2 3">
    <name type="scientific">Tritonibacter litoralis</name>
    <dbReference type="NCBI Taxonomy" id="2662264"/>
    <lineage>
        <taxon>Bacteria</taxon>
        <taxon>Pseudomonadati</taxon>
        <taxon>Pseudomonadota</taxon>
        <taxon>Alphaproteobacteria</taxon>
        <taxon>Rhodobacterales</taxon>
        <taxon>Paracoccaceae</taxon>
        <taxon>Tritonibacter</taxon>
    </lineage>
</organism>
<feature type="transmembrane region" description="Helical" evidence="1">
    <location>
        <begin position="190"/>
        <end position="218"/>
    </location>
</feature>
<dbReference type="EMBL" id="WIBF01000015">
    <property type="protein sequence ID" value="MQQ10417.1"/>
    <property type="molecule type" value="Genomic_DNA"/>
</dbReference>
<feature type="transmembrane region" description="Helical" evidence="1">
    <location>
        <begin position="239"/>
        <end position="272"/>
    </location>
</feature>
<feature type="transmembrane region" description="Helical" evidence="1">
    <location>
        <begin position="66"/>
        <end position="86"/>
    </location>
</feature>
<proteinExistence type="predicted"/>
<dbReference type="InterPro" id="IPR018692">
    <property type="entry name" value="DUF2189"/>
</dbReference>
<feature type="transmembrane region" description="Helical" evidence="1">
    <location>
        <begin position="92"/>
        <end position="116"/>
    </location>
</feature>
<evidence type="ECO:0000256" key="1">
    <source>
        <dbReference type="SAM" id="Phobius"/>
    </source>
</evidence>
<reference evidence="2 3" key="1">
    <citation type="submission" date="2019-10" db="EMBL/GenBank/DDBJ databases">
        <title>Epibacterium sp. nov., isolated from seawater.</title>
        <authorList>
            <person name="Zhang X."/>
            <person name="Li N."/>
        </authorList>
    </citation>
    <scope>NUCLEOTIDE SEQUENCE [LARGE SCALE GENOMIC DNA]</scope>
    <source>
        <strain evidence="2 3">SM1979</strain>
    </source>
</reference>
<accession>A0A843YP80</accession>
<evidence type="ECO:0000313" key="3">
    <source>
        <dbReference type="Proteomes" id="UP000444174"/>
    </source>
</evidence>
<keyword evidence="3" id="KW-1185">Reference proteome</keyword>
<dbReference type="AlphaFoldDB" id="A0A843YP80"/>
<dbReference type="RefSeq" id="WP_153217400.1">
    <property type="nucleotide sequence ID" value="NZ_WIBF01000015.1"/>
</dbReference>
<gene>
    <name evidence="2" type="ORF">GFB49_18280</name>
</gene>
<feature type="transmembrane region" description="Helical" evidence="1">
    <location>
        <begin position="137"/>
        <end position="163"/>
    </location>
</feature>
<dbReference type="Pfam" id="PF09955">
    <property type="entry name" value="DUF2189"/>
    <property type="match status" value="1"/>
</dbReference>
<protein>
    <submittedName>
        <fullName evidence="2">DUF2189 domain-containing protein</fullName>
    </submittedName>
</protein>
<comment type="caution">
    <text evidence="2">The sequence shown here is derived from an EMBL/GenBank/DDBJ whole genome shotgun (WGS) entry which is preliminary data.</text>
</comment>
<sequence length="284" mass="30642">MAHTIGNPASWLAKQFGEAGQHLGGSVDQIRSRSTEVPEIRRLAMQDLKAALKLGLQDFAACRSDAMFIVFLYPLIGMAMVAAATSEQLFPLLVPMILGFAIVGPAAAVGLYEMSARREAGFQAKWSDALNVIRSPAFLPVLTLALFLAALFILWLVAANMIFLHTMGPETPDSLALFLRDVVMTPEGRLMAISGMAVGACFAFVGFATALISFPLLLDRRVGLPVAVVTSLRAVRGNLRVTFTWGFIVGFALVLGSIPFFAGLILVVPVLGHATWHLYRRLVV</sequence>
<name>A0A843YP80_9RHOB</name>